<dbReference type="EC" id="2.4.1.-" evidence="5"/>
<keyword evidence="7" id="KW-1185">Reference proteome</keyword>
<sequence>MSLSHGVDLFSFLNRGKSGPLGRHVLKWSLLGTDKNGTNLEPNSPQNSSVSSQPHLFTEYTNLLIFRLPFTRISMGSLADQPHFVLFPFMAQGHLLPMVDIGRLLAQRDAVVTIVTTPLNAGRVEKSIARTVESGHPIRLVQLPFPGKEVGFPDGVENIDMVNSLEDYKKFFIAANKMEEAVGKLFEKLTPRPDCIISDMCLYHTHKIATKFHVPRISFHGFCCFCLLCLHNVRSSKILETITSDSEYFAVPGLTEKVEFTKAQLPLERDESWNDILEPMREAEEASYGVVINTFEELESAYVNMYRKVKKAWCIGPVSLSHKDESDKAERGNRASINEKQCLQWLDSQAPNSVIYACLGSISTVKCPELIELGLGLEASNKPFIWVLRGNNTTSDEVAKWMEDDGFEERTKGRGLVVKGWAPQVLILSHPAIGGFLTHCGWNSTIEGISAGVPLITLPLFADQFCNEKLVVQMLKTGVTLGRDQPTAIDDEECRLLLKKEHVQNAIHQLMDEGNEGMERRKRAKEFGEKAKKAVEVGGSSYLNMTLLIQDIIQQSRKMNWDLIRD</sequence>
<dbReference type="InterPro" id="IPR035595">
    <property type="entry name" value="UDP_glycos_trans_CS"/>
</dbReference>
<evidence type="ECO:0000313" key="7">
    <source>
        <dbReference type="Proteomes" id="UP001472677"/>
    </source>
</evidence>
<evidence type="ECO:0000313" key="6">
    <source>
        <dbReference type="EMBL" id="KAK8593352.1"/>
    </source>
</evidence>
<dbReference type="PANTHER" id="PTHR48047:SF229">
    <property type="entry name" value="UDP-GLYCOSYLTRANSFERASE 73C3-RELATED"/>
    <property type="match status" value="1"/>
</dbReference>
<accession>A0ABR2G3U1</accession>
<dbReference type="EMBL" id="JBBPBM010000003">
    <property type="protein sequence ID" value="KAK8593352.1"/>
    <property type="molecule type" value="Genomic_DNA"/>
</dbReference>
<dbReference type="PANTHER" id="PTHR48047">
    <property type="entry name" value="GLYCOSYLTRANSFERASE"/>
    <property type="match status" value="1"/>
</dbReference>
<name>A0ABR2G3U1_9ROSI</name>
<reference evidence="6 7" key="1">
    <citation type="journal article" date="2024" name="G3 (Bethesda)">
        <title>Genome assembly of Hibiscus sabdariffa L. provides insights into metabolisms of medicinal natural products.</title>
        <authorList>
            <person name="Kim T."/>
        </authorList>
    </citation>
    <scope>NUCLEOTIDE SEQUENCE [LARGE SCALE GENOMIC DNA]</scope>
    <source>
        <strain evidence="6">TK-2024</strain>
        <tissue evidence="6">Old leaves</tissue>
    </source>
</reference>
<dbReference type="Gene3D" id="3.40.50.2000">
    <property type="entry name" value="Glycogen Phosphorylase B"/>
    <property type="match status" value="2"/>
</dbReference>
<gene>
    <name evidence="6" type="ORF">V6N12_045434</name>
</gene>
<keyword evidence="3 4" id="KW-0808">Transferase</keyword>
<protein>
    <recommendedName>
        <fullName evidence="5">Glycosyltransferase</fullName>
        <ecNumber evidence="5">2.4.1.-</ecNumber>
    </recommendedName>
</protein>
<comment type="similarity">
    <text evidence="1 4">Belongs to the UDP-glycosyltransferase family.</text>
</comment>
<proteinExistence type="inferred from homology"/>
<dbReference type="CDD" id="cd03784">
    <property type="entry name" value="GT1_Gtf-like"/>
    <property type="match status" value="1"/>
</dbReference>
<evidence type="ECO:0000256" key="1">
    <source>
        <dbReference type="ARBA" id="ARBA00009995"/>
    </source>
</evidence>
<evidence type="ECO:0000256" key="5">
    <source>
        <dbReference type="RuleBase" id="RU362057"/>
    </source>
</evidence>
<evidence type="ECO:0000256" key="4">
    <source>
        <dbReference type="RuleBase" id="RU003718"/>
    </source>
</evidence>
<organism evidence="6 7">
    <name type="scientific">Hibiscus sabdariffa</name>
    <name type="common">roselle</name>
    <dbReference type="NCBI Taxonomy" id="183260"/>
    <lineage>
        <taxon>Eukaryota</taxon>
        <taxon>Viridiplantae</taxon>
        <taxon>Streptophyta</taxon>
        <taxon>Embryophyta</taxon>
        <taxon>Tracheophyta</taxon>
        <taxon>Spermatophyta</taxon>
        <taxon>Magnoliopsida</taxon>
        <taxon>eudicotyledons</taxon>
        <taxon>Gunneridae</taxon>
        <taxon>Pentapetalae</taxon>
        <taxon>rosids</taxon>
        <taxon>malvids</taxon>
        <taxon>Malvales</taxon>
        <taxon>Malvaceae</taxon>
        <taxon>Malvoideae</taxon>
        <taxon>Hibiscus</taxon>
    </lineage>
</organism>
<dbReference type="PROSITE" id="PS00375">
    <property type="entry name" value="UDPGT"/>
    <property type="match status" value="1"/>
</dbReference>
<dbReference type="Proteomes" id="UP001472677">
    <property type="component" value="Unassembled WGS sequence"/>
</dbReference>
<dbReference type="SUPFAM" id="SSF53756">
    <property type="entry name" value="UDP-Glycosyltransferase/glycogen phosphorylase"/>
    <property type="match status" value="1"/>
</dbReference>
<comment type="caution">
    <text evidence="6">The sequence shown here is derived from an EMBL/GenBank/DDBJ whole genome shotgun (WGS) entry which is preliminary data.</text>
</comment>
<evidence type="ECO:0000256" key="3">
    <source>
        <dbReference type="ARBA" id="ARBA00022679"/>
    </source>
</evidence>
<evidence type="ECO:0000256" key="2">
    <source>
        <dbReference type="ARBA" id="ARBA00022676"/>
    </source>
</evidence>
<dbReference type="Pfam" id="PF00201">
    <property type="entry name" value="UDPGT"/>
    <property type="match status" value="1"/>
</dbReference>
<dbReference type="InterPro" id="IPR002213">
    <property type="entry name" value="UDP_glucos_trans"/>
</dbReference>
<keyword evidence="2 4" id="KW-0328">Glycosyltransferase</keyword>